<accession>A0A081BNF7</accession>
<dbReference type="STRING" id="1499966.U14_03169"/>
<name>A0A081BNF7_9BACT</name>
<dbReference type="EMBL" id="DF820457">
    <property type="protein sequence ID" value="GAK51923.1"/>
    <property type="molecule type" value="Genomic_DNA"/>
</dbReference>
<dbReference type="HOGENOM" id="CLU_530686_0_0_0"/>
<evidence type="ECO:0000256" key="1">
    <source>
        <dbReference type="SAM" id="MobiDB-lite"/>
    </source>
</evidence>
<gene>
    <name evidence="2" type="ORF">U14_03169</name>
</gene>
<organism evidence="2">
    <name type="scientific">Candidatus Moduliflexus flocculans</name>
    <dbReference type="NCBI Taxonomy" id="1499966"/>
    <lineage>
        <taxon>Bacteria</taxon>
        <taxon>Candidatus Moduliflexota</taxon>
        <taxon>Candidatus Moduliflexia</taxon>
        <taxon>Candidatus Moduliflexales</taxon>
        <taxon>Candidatus Moduliflexaceae</taxon>
    </lineage>
</organism>
<reference evidence="2" key="1">
    <citation type="journal article" date="2015" name="PeerJ">
        <title>First genomic representation of candidate bacterial phylum KSB3 points to enhanced environmental sensing as a trigger of wastewater bulking.</title>
        <authorList>
            <person name="Sekiguchi Y."/>
            <person name="Ohashi A."/>
            <person name="Parks D.H."/>
            <person name="Yamauchi T."/>
            <person name="Tyson G.W."/>
            <person name="Hugenholtz P."/>
        </authorList>
    </citation>
    <scope>NUCLEOTIDE SEQUENCE [LARGE SCALE GENOMIC DNA]</scope>
</reference>
<keyword evidence="3" id="KW-1185">Reference proteome</keyword>
<dbReference type="AlphaFoldDB" id="A0A081BNF7"/>
<evidence type="ECO:0000313" key="3">
    <source>
        <dbReference type="Proteomes" id="UP000030700"/>
    </source>
</evidence>
<protein>
    <submittedName>
        <fullName evidence="2">Uncharacterized protein</fullName>
    </submittedName>
</protein>
<sequence length="513" mass="55118">MFYAWIQEGQLTEAALNEAQNAKASVSGPVKIYFGPEQFQDNARVAMLMNIFSSQNWFALIANMQKLPANTPYTPSASNNGGSSGGGGIQGGWAFEWTTDYGDTIKGTLTFSGTESSGSVTEQHQGVEETLTLTGAYSISAQNNTITFNFSRGANWNFQGTIHNQNSMSGTYTGYSNGTWKAMRTGGLPTTPESPSSNPTTTSSTSTIIPVTDSQTDLGLAIVNKDQTKSVAIFGNKDGSGNLTSVSDITYIPKDSPEQGANIHFNGNYNAPEWTVQTSDGTNVKFSNYNAQSQTADVSVTKTDASGNEEVVKQTSGQPVPDSFDPQKSLDDIDKGVKDIGKDALNLMKDLFSLGCDAAGPTIGYGTGLCQLGKDSSKGFEDVMAFDPVCITTAVDSGANALRNCAKSIRQFNLLPCLWNLWEFISNAWSNRSTMCVEKKSCDAFNAWCKSQGGDIRGTIGADGCACQYRKHAFCDYEKYSDLAAFKAACLAYPHSKKYTVCAGGTYHCQIEW</sequence>
<evidence type="ECO:0000313" key="2">
    <source>
        <dbReference type="EMBL" id="GAK51923.1"/>
    </source>
</evidence>
<dbReference type="Proteomes" id="UP000030700">
    <property type="component" value="Unassembled WGS sequence"/>
</dbReference>
<feature type="compositionally biased region" description="Low complexity" evidence="1">
    <location>
        <begin position="189"/>
        <end position="207"/>
    </location>
</feature>
<proteinExistence type="predicted"/>
<feature type="region of interest" description="Disordered" evidence="1">
    <location>
        <begin position="185"/>
        <end position="208"/>
    </location>
</feature>